<evidence type="ECO:0000256" key="3">
    <source>
        <dbReference type="RuleBase" id="RU003345"/>
    </source>
</evidence>
<evidence type="ECO:0000313" key="6">
    <source>
        <dbReference type="Proteomes" id="UP001597391"/>
    </source>
</evidence>
<proteinExistence type="inferred from homology"/>
<dbReference type="EC" id="1.2.1.-" evidence="5"/>
<keyword evidence="6" id="KW-1185">Reference proteome</keyword>
<dbReference type="Pfam" id="PF00171">
    <property type="entry name" value="Aldedh"/>
    <property type="match status" value="1"/>
</dbReference>
<dbReference type="GO" id="GO:0016491">
    <property type="term" value="F:oxidoreductase activity"/>
    <property type="evidence" value="ECO:0007669"/>
    <property type="project" value="UniProtKB-KW"/>
</dbReference>
<reference evidence="6" key="1">
    <citation type="journal article" date="2019" name="Int. J. Syst. Evol. Microbiol.">
        <title>The Global Catalogue of Microorganisms (GCM) 10K type strain sequencing project: providing services to taxonomists for standard genome sequencing and annotation.</title>
        <authorList>
            <consortium name="The Broad Institute Genomics Platform"/>
            <consortium name="The Broad Institute Genome Sequencing Center for Infectious Disease"/>
            <person name="Wu L."/>
            <person name="Ma J."/>
        </authorList>
    </citation>
    <scope>NUCLEOTIDE SEQUENCE [LARGE SCALE GENOMIC DNA]</scope>
    <source>
        <strain evidence="6">KCTC 33576</strain>
    </source>
</reference>
<feature type="domain" description="Aldehyde dehydrogenase" evidence="4">
    <location>
        <begin position="21"/>
        <end position="483"/>
    </location>
</feature>
<evidence type="ECO:0000256" key="1">
    <source>
        <dbReference type="ARBA" id="ARBA00023002"/>
    </source>
</evidence>
<dbReference type="CDD" id="cd07103">
    <property type="entry name" value="ALDH_F5_SSADH_GabD"/>
    <property type="match status" value="1"/>
</dbReference>
<gene>
    <name evidence="5" type="ORF">ACFSYH_11345</name>
</gene>
<feature type="active site" evidence="2">
    <location>
        <position position="261"/>
    </location>
</feature>
<protein>
    <submittedName>
        <fullName evidence="5">NAD-dependent succinate-semialdehyde dehydrogenase</fullName>
        <ecNumber evidence="5">1.2.1.-</ecNumber>
    </submittedName>
</protein>
<dbReference type="InterPro" id="IPR050740">
    <property type="entry name" value="Aldehyde_DH_Superfamily"/>
</dbReference>
<dbReference type="InterPro" id="IPR016163">
    <property type="entry name" value="Ald_DH_C"/>
</dbReference>
<dbReference type="EMBL" id="JBHUOP010000004">
    <property type="protein sequence ID" value="MFD2841156.1"/>
    <property type="molecule type" value="Genomic_DNA"/>
</dbReference>
<dbReference type="InterPro" id="IPR029510">
    <property type="entry name" value="Ald_DH_CS_GLU"/>
</dbReference>
<dbReference type="PROSITE" id="PS00687">
    <property type="entry name" value="ALDEHYDE_DEHYDR_GLU"/>
    <property type="match status" value="1"/>
</dbReference>
<keyword evidence="1 3" id="KW-0560">Oxidoreductase</keyword>
<dbReference type="RefSeq" id="WP_377467078.1">
    <property type="nucleotide sequence ID" value="NZ_JBHUOP010000004.1"/>
</dbReference>
<comment type="caution">
    <text evidence="5">The sequence shown here is derived from an EMBL/GenBank/DDBJ whole genome shotgun (WGS) entry which is preliminary data.</text>
</comment>
<evidence type="ECO:0000313" key="5">
    <source>
        <dbReference type="EMBL" id="MFD2841156.1"/>
    </source>
</evidence>
<accession>A0ABW5XFN6</accession>
<dbReference type="InterPro" id="IPR016162">
    <property type="entry name" value="Ald_DH_N"/>
</dbReference>
<evidence type="ECO:0000256" key="2">
    <source>
        <dbReference type="PROSITE-ProRule" id="PRU10007"/>
    </source>
</evidence>
<dbReference type="PANTHER" id="PTHR43353">
    <property type="entry name" value="SUCCINATE-SEMIALDEHYDE DEHYDROGENASE, MITOCHONDRIAL"/>
    <property type="match status" value="1"/>
</dbReference>
<sequence length="486" mass="51323">MPNSAELLASIHTELLIDGRWQTASSGESFEVTDPATGETLRHVANAGPADAAVALDAAVAAQQELARTTPRQRSDFLHDLYREVMAHQSELAAIMTAENGKPLAESQAEVHYGANYLRWYAEEALRIPGLIRSAPDGHTIEVLHRPVGPAYLITPWNFPLAMATRKIAPAIAAGCTSILKPASATPLTALYFADLTNRLVAKHDLPTGTLSVLPSTHSGGLSDTLLGDSRLRKLSFTGSTAVGAQLLQQAAPHILRTSMELGGNAPFIVAEDADLPAAVQGAMAAKMRNSGQTCVAANRFIVAQTVADEFAEQLKQAFAKLVVGAGTAEDTTVGPLISADAVDKVSQLVSESLGHGASLTYQATESPKDGYFYPPTILQTNATDPILGQEIFGPVAPIITYEDLDEAIELANSTEYGLAAYAYTTSLATADRFRAEIDTGMLGLNRGVISDATAPFGGVKHSGLGREGGSEGLLEYLSTRYVARP</sequence>
<dbReference type="Gene3D" id="3.40.605.10">
    <property type="entry name" value="Aldehyde Dehydrogenase, Chain A, domain 1"/>
    <property type="match status" value="1"/>
</dbReference>
<dbReference type="InterPro" id="IPR015590">
    <property type="entry name" value="Aldehyde_DH_dom"/>
</dbReference>
<dbReference type="Proteomes" id="UP001597391">
    <property type="component" value="Unassembled WGS sequence"/>
</dbReference>
<dbReference type="InterPro" id="IPR016161">
    <property type="entry name" value="Ald_DH/histidinol_DH"/>
</dbReference>
<comment type="similarity">
    <text evidence="3">Belongs to the aldehyde dehydrogenase family.</text>
</comment>
<organism evidence="5 6">
    <name type="scientific">Populibacterium corticicola</name>
    <dbReference type="NCBI Taxonomy" id="1812826"/>
    <lineage>
        <taxon>Bacteria</taxon>
        <taxon>Bacillati</taxon>
        <taxon>Actinomycetota</taxon>
        <taxon>Actinomycetes</taxon>
        <taxon>Micrococcales</taxon>
        <taxon>Jonesiaceae</taxon>
        <taxon>Populibacterium</taxon>
    </lineage>
</organism>
<dbReference type="Gene3D" id="3.40.309.10">
    <property type="entry name" value="Aldehyde Dehydrogenase, Chain A, domain 2"/>
    <property type="match status" value="1"/>
</dbReference>
<dbReference type="SUPFAM" id="SSF53720">
    <property type="entry name" value="ALDH-like"/>
    <property type="match status" value="1"/>
</dbReference>
<name>A0ABW5XFN6_9MICO</name>
<evidence type="ECO:0000259" key="4">
    <source>
        <dbReference type="Pfam" id="PF00171"/>
    </source>
</evidence>
<dbReference type="PANTHER" id="PTHR43353:SF5">
    <property type="entry name" value="SUCCINATE-SEMIALDEHYDE DEHYDROGENASE, MITOCHONDRIAL"/>
    <property type="match status" value="1"/>
</dbReference>